<dbReference type="EMBL" id="JARWAI010000005">
    <property type="protein sequence ID" value="MDR5874787.1"/>
    <property type="molecule type" value="Genomic_DNA"/>
</dbReference>
<comment type="caution">
    <text evidence="2">The sequence shown here is derived from an EMBL/GenBank/DDBJ whole genome shotgun (WGS) entry which is preliminary data.</text>
</comment>
<protein>
    <recommendedName>
        <fullName evidence="4">Transmembrane protein</fullName>
    </recommendedName>
</protein>
<gene>
    <name evidence="2" type="ORF">QC815_07580</name>
</gene>
<name>A0ABU1GBA7_9GAMM</name>
<evidence type="ECO:0000256" key="1">
    <source>
        <dbReference type="SAM" id="Phobius"/>
    </source>
</evidence>
<feature type="transmembrane region" description="Helical" evidence="1">
    <location>
        <begin position="77"/>
        <end position="99"/>
    </location>
</feature>
<evidence type="ECO:0000313" key="2">
    <source>
        <dbReference type="EMBL" id="MDR5874787.1"/>
    </source>
</evidence>
<organism evidence="2 3">
    <name type="scientific">Vreelandella gomseomensis</name>
    <dbReference type="NCBI Taxonomy" id="370766"/>
    <lineage>
        <taxon>Bacteria</taxon>
        <taxon>Pseudomonadati</taxon>
        <taxon>Pseudomonadota</taxon>
        <taxon>Gammaproteobacteria</taxon>
        <taxon>Oceanospirillales</taxon>
        <taxon>Halomonadaceae</taxon>
        <taxon>Vreelandella</taxon>
    </lineage>
</organism>
<accession>A0ABU1GBA7</accession>
<evidence type="ECO:0008006" key="4">
    <source>
        <dbReference type="Google" id="ProtNLM"/>
    </source>
</evidence>
<evidence type="ECO:0000313" key="3">
    <source>
        <dbReference type="Proteomes" id="UP001269267"/>
    </source>
</evidence>
<dbReference type="Proteomes" id="UP001269267">
    <property type="component" value="Unassembled WGS sequence"/>
</dbReference>
<proteinExistence type="predicted"/>
<keyword evidence="1" id="KW-0812">Transmembrane</keyword>
<keyword evidence="1" id="KW-1133">Transmembrane helix</keyword>
<reference evidence="2 3" key="1">
    <citation type="submission" date="2023-04" db="EMBL/GenBank/DDBJ databases">
        <title>A long-awaited taxogenomic arrangement of the family Halomonadaceae.</title>
        <authorList>
            <person name="De La Haba R."/>
            <person name="Chuvochina M."/>
            <person name="Wittouck S."/>
            <person name="Arahal D.R."/>
            <person name="Sanchez-Porro C."/>
            <person name="Hugenholtz P."/>
            <person name="Ventosa A."/>
        </authorList>
    </citation>
    <scope>NUCLEOTIDE SEQUENCE [LARGE SCALE GENOMIC DNA]</scope>
    <source>
        <strain evidence="2 3">DSM 18042</strain>
    </source>
</reference>
<keyword evidence="3" id="KW-1185">Reference proteome</keyword>
<keyword evidence="1" id="KW-0472">Membrane</keyword>
<feature type="transmembrane region" description="Helical" evidence="1">
    <location>
        <begin position="53"/>
        <end position="71"/>
    </location>
</feature>
<sequence length="108" mass="11890">MLATLPRYMAGGNETRLSLIIIALVIVLVAVVVQWRMLSAAERHRLPGMFKRLAAMMGLGVLVMGGWHALFTDWISWQVFISHAATFGLVAHVISLWWATGKGSATSR</sequence>
<feature type="transmembrane region" description="Helical" evidence="1">
    <location>
        <begin position="15"/>
        <end position="33"/>
    </location>
</feature>